<organism evidence="1 2">
    <name type="scientific">Panagrolaimus sp. PS1159</name>
    <dbReference type="NCBI Taxonomy" id="55785"/>
    <lineage>
        <taxon>Eukaryota</taxon>
        <taxon>Metazoa</taxon>
        <taxon>Ecdysozoa</taxon>
        <taxon>Nematoda</taxon>
        <taxon>Chromadorea</taxon>
        <taxon>Rhabditida</taxon>
        <taxon>Tylenchina</taxon>
        <taxon>Panagrolaimomorpha</taxon>
        <taxon>Panagrolaimoidea</taxon>
        <taxon>Panagrolaimidae</taxon>
        <taxon>Panagrolaimus</taxon>
    </lineage>
</organism>
<name>A0AC35GEM0_9BILA</name>
<protein>
    <submittedName>
        <fullName evidence="2">SSD domain-containing protein</fullName>
    </submittedName>
</protein>
<evidence type="ECO:0000313" key="1">
    <source>
        <dbReference type="Proteomes" id="UP000887580"/>
    </source>
</evidence>
<dbReference type="Proteomes" id="UP000887580">
    <property type="component" value="Unplaced"/>
</dbReference>
<reference evidence="2" key="1">
    <citation type="submission" date="2022-11" db="UniProtKB">
        <authorList>
            <consortium name="WormBaseParasite"/>
        </authorList>
    </citation>
    <scope>IDENTIFICATION</scope>
</reference>
<dbReference type="WBParaSite" id="PS1159_v2.g4493.t1">
    <property type="protein sequence ID" value="PS1159_v2.g4493.t1"/>
    <property type="gene ID" value="PS1159_v2.g4493"/>
</dbReference>
<evidence type="ECO:0000313" key="2">
    <source>
        <dbReference type="WBParaSite" id="PS1159_v2.g4493.t1"/>
    </source>
</evidence>
<proteinExistence type="predicted"/>
<sequence length="891" mass="100488">MPKFDCIERPLSRFFDHYGQFITRHPLPFIIFPILLTGFCSLGFLQLDPITDAIYLFTPTGAPSKMERQTIHDLWPLTNGSYIPGRAVTQSREVQLTVRTKDDGNILDKPYSEAIYRLDQYIQNKVNVTVEGKVYRYKDLCLQWKGEGCPGAKHIHIISDLYQHGFNITYPTIRVGQVTGYIGSSLGGVSTGRGKHNELIVASASAWLMVYHLQFYPTNVLFVSGLWEKAFQKALEEYPDDPFIEFTYFHSQSLAEELKRNADSLIPRFIVAFTILIIFSVICSMAFIDGSGYIDWALSKPLLSVLGVLNAGMGIATAIGALNLAGVPYNDIVGVMPFLVVAVGTDNMFLMVAAVRRTNRAHASEIRVGECMADAAISMFITSLTDAFSFGVGTITSIPAVQIFCFYTCAAIAFTFIYQITFFTAWLSLAIKWEAEGRHCIFLHHTIPSTYKDTSPYIHKVFSLGSRPHKDVENLSVNQKESAMALFFQKWFAPVLMEPIVRVLTIFWYCVYMGFGIYGCMQLREGLEPVNLLVEDSYAVPHYKVLEKYFWHYGASVQIVINNSSDFRDPDERDRIREMIHTFANSKHTIGDESIQFWMDEMDRYYSDEIKINYTTTMFYEAAKHFFAAKKTEYWPEDVKWGKLKDGTFGVVAFRFLVGLRDIATTVQQQETVALMREIASRYPQYNITTFMPLWLFTDQYDIVVPNTVQNVGIAMLVMIVIALLLIPQPMCAIWVTASIASIDIGVVGYMTLWGVNLDAISMITIIMSIGFSVDYSAHITYGYVISKRKLPSDRIAEALGALGWPLTQGAISTILAVIVLADVPAYMIVTFFKTVFLSITIGLLHGLVFLPVTLSLCVRGFCAISSTNEEDEETEIEKSEKILSNFTFKC</sequence>
<accession>A0AC35GEM0</accession>